<dbReference type="CDD" id="cd00009">
    <property type="entry name" value="AAA"/>
    <property type="match status" value="1"/>
</dbReference>
<dbReference type="RefSeq" id="WP_015894912.1">
    <property type="nucleotide sequence ID" value="NC_012489.1"/>
</dbReference>
<dbReference type="InterPro" id="IPR050764">
    <property type="entry name" value="CbbQ/NirQ/NorQ/GpvN"/>
</dbReference>
<keyword evidence="4" id="KW-1185">Reference proteome</keyword>
<proteinExistence type="predicted"/>
<evidence type="ECO:0000313" key="3">
    <source>
        <dbReference type="EMBL" id="BAH40143.1"/>
    </source>
</evidence>
<evidence type="ECO:0000313" key="4">
    <source>
        <dbReference type="Proteomes" id="UP000002209"/>
    </source>
</evidence>
<dbReference type="PANTHER" id="PTHR42759">
    <property type="entry name" value="MOXR FAMILY PROTEIN"/>
    <property type="match status" value="1"/>
</dbReference>
<dbReference type="InterPro" id="IPR027417">
    <property type="entry name" value="P-loop_NTPase"/>
</dbReference>
<evidence type="ECO:0000259" key="1">
    <source>
        <dbReference type="Pfam" id="PF07726"/>
    </source>
</evidence>
<reference evidence="4" key="1">
    <citation type="submission" date="2006-03" db="EMBL/GenBank/DDBJ databases">
        <title>Complete genome sequence of Gemmatimonas aurantiaca T-27 that represents a novel phylum Gemmatimonadetes.</title>
        <authorList>
            <person name="Takasaki K."/>
            <person name="Ichikawa N."/>
            <person name="Miura H."/>
            <person name="Matsushita S."/>
            <person name="Watanabe Y."/>
            <person name="Oguchi A."/>
            <person name="Ankai A."/>
            <person name="Yashiro I."/>
            <person name="Takahashi M."/>
            <person name="Terui Y."/>
            <person name="Fukui S."/>
            <person name="Yokoyama H."/>
            <person name="Tanikawa S."/>
            <person name="Hanada S."/>
            <person name="Kamagata Y."/>
            <person name="Fujita N."/>
        </authorList>
    </citation>
    <scope>NUCLEOTIDE SEQUENCE [LARGE SCALE GENOMIC DNA]</scope>
    <source>
        <strain evidence="4">T-27 / DSM 14586 / JCM 11422 / NBRC 100505</strain>
    </source>
</reference>
<dbReference type="SUPFAM" id="SSF52540">
    <property type="entry name" value="P-loop containing nucleoside triphosphate hydrolases"/>
    <property type="match status" value="1"/>
</dbReference>
<evidence type="ECO:0008006" key="5">
    <source>
        <dbReference type="Google" id="ProtNLM"/>
    </source>
</evidence>
<name>C1ACB6_GEMAT</name>
<dbReference type="PIRSF" id="PIRSF002849">
    <property type="entry name" value="AAA_ATPase_chaperone_MoxR_prd"/>
    <property type="match status" value="1"/>
</dbReference>
<feature type="domain" description="ChlI/MoxR AAA lid" evidence="2">
    <location>
        <begin position="270"/>
        <end position="337"/>
    </location>
</feature>
<dbReference type="PANTHER" id="PTHR42759:SF1">
    <property type="entry name" value="MAGNESIUM-CHELATASE SUBUNIT CHLD"/>
    <property type="match status" value="1"/>
</dbReference>
<dbReference type="Pfam" id="PF07726">
    <property type="entry name" value="AAA_3"/>
    <property type="match status" value="1"/>
</dbReference>
<protein>
    <recommendedName>
        <fullName evidence="5">MoxR family ATPase</fullName>
    </recommendedName>
</protein>
<dbReference type="GO" id="GO:0005524">
    <property type="term" value="F:ATP binding"/>
    <property type="evidence" value="ECO:0007669"/>
    <property type="project" value="InterPro"/>
</dbReference>
<dbReference type="STRING" id="379066.GAU_3101"/>
<dbReference type="Gene3D" id="3.40.50.300">
    <property type="entry name" value="P-loop containing nucleotide triphosphate hydrolases"/>
    <property type="match status" value="1"/>
</dbReference>
<dbReference type="Proteomes" id="UP000002209">
    <property type="component" value="Chromosome"/>
</dbReference>
<sequence>MTAPAAASATASVAEFDRLDDAALADRLQGAGQRIAAELRKVIVGQDVVVEQALIALFAGGNCLLVGVPGLAKTLLISTLARALDLQFSRIQFTPDLMPSDVTGTDVIQDDPTTGQRRLAFMPGPVFANVLLADEINRTPPKTQAALLEAMQERRVTVQGRTYELDKPFFVFATQNPIELEGTYPLPEAQLDRFMLEVMLDYLPEEDEVAVVKATTALPPEAVRSVVTKEEILAYQRVVRRLPIADAVTRYAVSLVRATRPTNGVVSDFVKQYVSYGASVRAAQALVLGAKARALLQGRASASFDDVRALARPVLRHRVLINFQAQSEKVTTDQLVARLIESVPLPKSSL</sequence>
<dbReference type="InterPro" id="IPR041628">
    <property type="entry name" value="ChlI/MoxR_AAA_lid"/>
</dbReference>
<dbReference type="eggNOG" id="COG0714">
    <property type="taxonomic scope" value="Bacteria"/>
</dbReference>
<feature type="domain" description="ATPase AAA-3" evidence="1">
    <location>
        <begin position="63"/>
        <end position="196"/>
    </location>
</feature>
<evidence type="ECO:0000259" key="2">
    <source>
        <dbReference type="Pfam" id="PF17863"/>
    </source>
</evidence>
<dbReference type="Pfam" id="PF17863">
    <property type="entry name" value="AAA_lid_2"/>
    <property type="match status" value="1"/>
</dbReference>
<dbReference type="KEGG" id="gau:GAU_3101"/>
<dbReference type="EMBL" id="AP009153">
    <property type="protein sequence ID" value="BAH40143.1"/>
    <property type="molecule type" value="Genomic_DNA"/>
</dbReference>
<dbReference type="HOGENOM" id="CLU_034716_2_0_0"/>
<dbReference type="AlphaFoldDB" id="C1ACB6"/>
<organism evidence="3 4">
    <name type="scientific">Gemmatimonas aurantiaca (strain DSM 14586 / JCM 11422 / NBRC 100505 / T-27)</name>
    <dbReference type="NCBI Taxonomy" id="379066"/>
    <lineage>
        <taxon>Bacteria</taxon>
        <taxon>Pseudomonadati</taxon>
        <taxon>Gemmatimonadota</taxon>
        <taxon>Gemmatimonadia</taxon>
        <taxon>Gemmatimonadales</taxon>
        <taxon>Gemmatimonadaceae</taxon>
        <taxon>Gemmatimonas</taxon>
    </lineage>
</organism>
<dbReference type="GO" id="GO:0016887">
    <property type="term" value="F:ATP hydrolysis activity"/>
    <property type="evidence" value="ECO:0007669"/>
    <property type="project" value="InterPro"/>
</dbReference>
<gene>
    <name evidence="3" type="ordered locus">GAU_3101</name>
</gene>
<dbReference type="Gene3D" id="1.10.8.80">
    <property type="entry name" value="Magnesium chelatase subunit I, C-Terminal domain"/>
    <property type="match status" value="1"/>
</dbReference>
<dbReference type="InterPro" id="IPR011703">
    <property type="entry name" value="ATPase_AAA-3"/>
</dbReference>
<accession>C1ACB6</accession>